<dbReference type="PANTHER" id="PTHR46481">
    <property type="entry name" value="ZINC FINGER BED DOMAIN-CONTAINING PROTEIN 4"/>
    <property type="match status" value="1"/>
</dbReference>
<organism evidence="4 5">
    <name type="scientific">Eragrostis curvula</name>
    <name type="common">weeping love grass</name>
    <dbReference type="NCBI Taxonomy" id="38414"/>
    <lineage>
        <taxon>Eukaryota</taxon>
        <taxon>Viridiplantae</taxon>
        <taxon>Streptophyta</taxon>
        <taxon>Embryophyta</taxon>
        <taxon>Tracheophyta</taxon>
        <taxon>Spermatophyta</taxon>
        <taxon>Magnoliopsida</taxon>
        <taxon>Liliopsida</taxon>
        <taxon>Poales</taxon>
        <taxon>Poaceae</taxon>
        <taxon>PACMAD clade</taxon>
        <taxon>Chloridoideae</taxon>
        <taxon>Eragrostideae</taxon>
        <taxon>Eragrostidinae</taxon>
        <taxon>Eragrostis</taxon>
    </lineage>
</organism>
<evidence type="ECO:0000313" key="4">
    <source>
        <dbReference type="EMBL" id="TVU24792.1"/>
    </source>
</evidence>
<evidence type="ECO:0000259" key="3">
    <source>
        <dbReference type="Pfam" id="PF14372"/>
    </source>
</evidence>
<evidence type="ECO:0000256" key="2">
    <source>
        <dbReference type="SAM" id="MobiDB-lite"/>
    </source>
</evidence>
<keyword evidence="1" id="KW-0238">DNA-binding</keyword>
<name>A0A5J9UM10_9POAL</name>
<dbReference type="InterPro" id="IPR012337">
    <property type="entry name" value="RNaseH-like_sf"/>
</dbReference>
<evidence type="ECO:0000256" key="1">
    <source>
        <dbReference type="ARBA" id="ARBA00023125"/>
    </source>
</evidence>
<dbReference type="InterPro" id="IPR025525">
    <property type="entry name" value="hAT-like_transposase_RNase-H"/>
</dbReference>
<dbReference type="InterPro" id="IPR052035">
    <property type="entry name" value="ZnF_BED_domain_contain"/>
</dbReference>
<dbReference type="OrthoDB" id="694703at2759"/>
<dbReference type="PANTHER" id="PTHR46481:SF11">
    <property type="entry name" value="ZINC FINGER BED DOMAIN-CONTAINING PROTEIN RICESLEEPER 2-LIKE"/>
    <property type="match status" value="1"/>
</dbReference>
<evidence type="ECO:0000313" key="5">
    <source>
        <dbReference type="Proteomes" id="UP000324897"/>
    </source>
</evidence>
<protein>
    <recommendedName>
        <fullName evidence="3">hAT-like transposase RNase-H fold domain-containing protein</fullName>
    </recommendedName>
</protein>
<dbReference type="Proteomes" id="UP000324897">
    <property type="component" value="Chromosome 2"/>
</dbReference>
<proteinExistence type="predicted"/>
<reference evidence="4 5" key="1">
    <citation type="journal article" date="2019" name="Sci. Rep.">
        <title>A high-quality genome of Eragrostis curvula grass provides insights into Poaceae evolution and supports new strategies to enhance forage quality.</title>
        <authorList>
            <person name="Carballo J."/>
            <person name="Santos B.A.C.M."/>
            <person name="Zappacosta D."/>
            <person name="Garbus I."/>
            <person name="Selva J.P."/>
            <person name="Gallo C.A."/>
            <person name="Diaz A."/>
            <person name="Albertini E."/>
            <person name="Caccamo M."/>
            <person name="Echenique V."/>
        </authorList>
    </citation>
    <scope>NUCLEOTIDE SEQUENCE [LARGE SCALE GENOMIC DNA]</scope>
    <source>
        <strain evidence="5">cv. Victoria</strain>
        <tissue evidence="4">Leaf</tissue>
    </source>
</reference>
<feature type="region of interest" description="Disordered" evidence="2">
    <location>
        <begin position="1"/>
        <end position="65"/>
    </location>
</feature>
<sequence>MATPGTRATRRRVAAAQSSAAPPSSGVSTAPSPDVTAPTPGVVAHPASETEPTTQDTTGTADPDVVEIDDSVDAGNKRKLRSAVWSDFKQITVHGKLRAECNWCHKTFVAGARAVDHVGFRKFCAALQPLFKVVSRNTIKKDILDMFIYVPSPHTAEVISDVLHDVLVDWQIEKKNIHGLMAVATVLDPRFKLQFLSAFYTHIYGTDGKAAEINKVKELLYELVSEYQSSLEGAVTTDSIGATSRNAVQTEGDDMIFNIFDGYMSCSDGLKSTVAADLVTRR</sequence>
<dbReference type="Pfam" id="PF14372">
    <property type="entry name" value="hAT-like_RNase-H"/>
    <property type="match status" value="1"/>
</dbReference>
<keyword evidence="5" id="KW-1185">Reference proteome</keyword>
<feature type="non-terminal residue" evidence="4">
    <location>
        <position position="1"/>
    </location>
</feature>
<dbReference type="EMBL" id="RWGY01000013">
    <property type="protein sequence ID" value="TVU24792.1"/>
    <property type="molecule type" value="Genomic_DNA"/>
</dbReference>
<comment type="caution">
    <text evidence="4">The sequence shown here is derived from an EMBL/GenBank/DDBJ whole genome shotgun (WGS) entry which is preliminary data.</text>
</comment>
<feature type="domain" description="hAT-like transposase RNase-H fold" evidence="3">
    <location>
        <begin position="175"/>
        <end position="227"/>
    </location>
</feature>
<dbReference type="GO" id="GO:0003677">
    <property type="term" value="F:DNA binding"/>
    <property type="evidence" value="ECO:0007669"/>
    <property type="project" value="UniProtKB-KW"/>
</dbReference>
<gene>
    <name evidence="4" type="ORF">EJB05_27249</name>
</gene>
<feature type="compositionally biased region" description="Low complexity" evidence="2">
    <location>
        <begin position="14"/>
        <end position="33"/>
    </location>
</feature>
<dbReference type="Gramene" id="TVU24792">
    <property type="protein sequence ID" value="TVU24792"/>
    <property type="gene ID" value="EJB05_27249"/>
</dbReference>
<feature type="compositionally biased region" description="Low complexity" evidence="2">
    <location>
        <begin position="49"/>
        <end position="63"/>
    </location>
</feature>
<dbReference type="SUPFAM" id="SSF53098">
    <property type="entry name" value="Ribonuclease H-like"/>
    <property type="match status" value="1"/>
</dbReference>
<dbReference type="AlphaFoldDB" id="A0A5J9UM10"/>
<accession>A0A5J9UM10</accession>